<dbReference type="Pfam" id="PF03846">
    <property type="entry name" value="SulA"/>
    <property type="match status" value="1"/>
</dbReference>
<keyword evidence="1" id="KW-0132">Cell division</keyword>
<reference evidence="1" key="1">
    <citation type="submission" date="2022-03" db="EMBL/GenBank/DDBJ databases">
        <title>Pseudomonas marianensis sp. nov., a marine bacterium isolated from deep-sea sediments of the Mariana Trench.</title>
        <authorList>
            <person name="Wei Y."/>
        </authorList>
    </citation>
    <scope>NUCLEOTIDE SEQUENCE</scope>
    <source>
        <strain evidence="1">PS1</strain>
    </source>
</reference>
<dbReference type="GO" id="GO:0051301">
    <property type="term" value="P:cell division"/>
    <property type="evidence" value="ECO:0007669"/>
    <property type="project" value="UniProtKB-KW"/>
</dbReference>
<keyword evidence="1" id="KW-0131">Cell cycle</keyword>
<proteinExistence type="predicted"/>
<name>A0A9X1W847_9GAMM</name>
<evidence type="ECO:0000313" key="1">
    <source>
        <dbReference type="EMBL" id="MCJ0974499.1"/>
    </source>
</evidence>
<dbReference type="GO" id="GO:0051782">
    <property type="term" value="P:negative regulation of cell division"/>
    <property type="evidence" value="ECO:0007669"/>
    <property type="project" value="InterPro"/>
</dbReference>
<sequence length="161" mass="17663">MQYQPLPVAGNPPQLSLFEGLLSQGITPFVRLEQANAAVQPAEERLSEMTLTGSDIHCRLLIAPILRDLSQAIDTRWLTLIAPPGSLSNSWLKESGFNRDRILLLPARASQTALDLACKALMSGCSHTVITWFDRLDRASRARLRTAAEQGAAQSLNIRMA</sequence>
<dbReference type="RefSeq" id="WP_243606569.1">
    <property type="nucleotide sequence ID" value="NZ_JALGRD010000007.1"/>
</dbReference>
<dbReference type="InterPro" id="IPR027417">
    <property type="entry name" value="P-loop_NTPase"/>
</dbReference>
<accession>A0A9X1W847</accession>
<comment type="caution">
    <text evidence="1">The sequence shown here is derived from an EMBL/GenBank/DDBJ whole genome shotgun (WGS) entry which is preliminary data.</text>
</comment>
<evidence type="ECO:0000313" key="2">
    <source>
        <dbReference type="Proteomes" id="UP001139682"/>
    </source>
</evidence>
<dbReference type="InterPro" id="IPR004596">
    <property type="entry name" value="Cell_div_suppressor_SulA"/>
</dbReference>
<dbReference type="Proteomes" id="UP001139682">
    <property type="component" value="Unassembled WGS sequence"/>
</dbReference>
<dbReference type="AlphaFoldDB" id="A0A9X1W847"/>
<dbReference type="GO" id="GO:0009432">
    <property type="term" value="P:SOS response"/>
    <property type="evidence" value="ECO:0007669"/>
    <property type="project" value="InterPro"/>
</dbReference>
<protein>
    <submittedName>
        <fullName evidence="1">Cell division protein</fullName>
    </submittedName>
</protein>
<organism evidence="1 2">
    <name type="scientific">Stutzerimonas marianensis</name>
    <dbReference type="NCBI Taxonomy" id="2929513"/>
    <lineage>
        <taxon>Bacteria</taxon>
        <taxon>Pseudomonadati</taxon>
        <taxon>Pseudomonadota</taxon>
        <taxon>Gammaproteobacteria</taxon>
        <taxon>Pseudomonadales</taxon>
        <taxon>Pseudomonadaceae</taxon>
        <taxon>Stutzerimonas</taxon>
    </lineage>
</organism>
<dbReference type="Gene3D" id="3.40.50.300">
    <property type="entry name" value="P-loop containing nucleotide triphosphate hydrolases"/>
    <property type="match status" value="1"/>
</dbReference>
<dbReference type="EMBL" id="JALGRD010000007">
    <property type="protein sequence ID" value="MCJ0974499.1"/>
    <property type="molecule type" value="Genomic_DNA"/>
</dbReference>
<keyword evidence="2" id="KW-1185">Reference proteome</keyword>
<gene>
    <name evidence="1" type="ORF">MST27_14070</name>
</gene>
<dbReference type="NCBIfam" id="NF041583">
    <property type="entry name" value="SOS_SulA_aeru"/>
    <property type="match status" value="1"/>
</dbReference>
<dbReference type="SUPFAM" id="SSF52540">
    <property type="entry name" value="P-loop containing nucleoside triphosphate hydrolases"/>
    <property type="match status" value="1"/>
</dbReference>